<dbReference type="Pfam" id="PF00359">
    <property type="entry name" value="PTS_EIIA_2"/>
    <property type="match status" value="1"/>
</dbReference>
<reference evidence="2 3" key="1">
    <citation type="submission" date="2023-10" db="EMBL/GenBank/DDBJ databases">
        <title>Novel methanotroph of the genus Methylocapsa from a subarctic wetland.</title>
        <authorList>
            <person name="Belova S.E."/>
            <person name="Oshkin I.Y."/>
            <person name="Miroshnikov K."/>
            <person name="Dedysh S.N."/>
        </authorList>
    </citation>
    <scope>NUCLEOTIDE SEQUENCE [LARGE SCALE GENOMIC DNA]</scope>
    <source>
        <strain evidence="2 3">RX1</strain>
    </source>
</reference>
<sequence>MDLADLIDPNRVVFGARANNKEQLLRDLAARAASQLNLDAQTISSAVLAREELGSTGLGEGFALPHARIPGLDHFFGMFARLNKPIHFDSIDGKPVDLVFLLLIPATAGGEHLAALAAVSRNLRDRDFAAKLRKAASAAALCSLICDPQHSR</sequence>
<keyword evidence="3" id="KW-1185">Reference proteome</keyword>
<dbReference type="InterPro" id="IPR002178">
    <property type="entry name" value="PTS_EIIA_type-2_dom"/>
</dbReference>
<evidence type="ECO:0000313" key="3">
    <source>
        <dbReference type="Proteomes" id="UP001626536"/>
    </source>
</evidence>
<keyword evidence="2" id="KW-0762">Sugar transport</keyword>
<protein>
    <submittedName>
        <fullName evidence="2">PTS sugar transporter subunit IIA</fullName>
    </submittedName>
</protein>
<dbReference type="PROSITE" id="PS51094">
    <property type="entry name" value="PTS_EIIA_TYPE_2"/>
    <property type="match status" value="1"/>
</dbReference>
<dbReference type="RefSeq" id="WP_407338025.1">
    <property type="nucleotide sequence ID" value="NZ_CP136862.1"/>
</dbReference>
<dbReference type="PANTHER" id="PTHR47738:SF1">
    <property type="entry name" value="NITROGEN REGULATORY PROTEIN"/>
    <property type="match status" value="1"/>
</dbReference>
<organism evidence="2 3">
    <name type="scientific">Methylocapsa polymorpha</name>
    <dbReference type="NCBI Taxonomy" id="3080828"/>
    <lineage>
        <taxon>Bacteria</taxon>
        <taxon>Pseudomonadati</taxon>
        <taxon>Pseudomonadota</taxon>
        <taxon>Alphaproteobacteria</taxon>
        <taxon>Hyphomicrobiales</taxon>
        <taxon>Beijerinckiaceae</taxon>
        <taxon>Methylocapsa</taxon>
    </lineage>
</organism>
<dbReference type="InterPro" id="IPR051541">
    <property type="entry name" value="PTS_SugarTrans_NitroReg"/>
</dbReference>
<dbReference type="PANTHER" id="PTHR47738">
    <property type="entry name" value="PTS SYSTEM FRUCTOSE-LIKE EIIA COMPONENT-RELATED"/>
    <property type="match status" value="1"/>
</dbReference>
<keyword evidence="2" id="KW-0813">Transport</keyword>
<evidence type="ECO:0000259" key="1">
    <source>
        <dbReference type="PROSITE" id="PS51094"/>
    </source>
</evidence>
<dbReference type="InterPro" id="IPR016152">
    <property type="entry name" value="PTrfase/Anion_transptr"/>
</dbReference>
<name>A0ABZ0HNW4_9HYPH</name>
<dbReference type="CDD" id="cd00211">
    <property type="entry name" value="PTS_IIA_fru"/>
    <property type="match status" value="1"/>
</dbReference>
<proteinExistence type="predicted"/>
<accession>A0ABZ0HNW4</accession>
<dbReference type="EMBL" id="CP136862">
    <property type="protein sequence ID" value="WOJ88586.1"/>
    <property type="molecule type" value="Genomic_DNA"/>
</dbReference>
<dbReference type="SUPFAM" id="SSF55804">
    <property type="entry name" value="Phoshotransferase/anion transport protein"/>
    <property type="match status" value="1"/>
</dbReference>
<dbReference type="Gene3D" id="3.40.930.10">
    <property type="entry name" value="Mannitol-specific EII, Chain A"/>
    <property type="match status" value="1"/>
</dbReference>
<feature type="domain" description="PTS EIIA type-2" evidence="1">
    <location>
        <begin position="5"/>
        <end position="148"/>
    </location>
</feature>
<evidence type="ECO:0000313" key="2">
    <source>
        <dbReference type="EMBL" id="WOJ88586.1"/>
    </source>
</evidence>
<gene>
    <name evidence="2" type="ORF">RZS28_12230</name>
</gene>
<dbReference type="Proteomes" id="UP001626536">
    <property type="component" value="Chromosome"/>
</dbReference>